<dbReference type="STRING" id="307507.A0A2V0P3C6"/>
<proteinExistence type="inferred from homology"/>
<dbReference type="GO" id="GO:1902975">
    <property type="term" value="P:mitotic DNA replication initiation"/>
    <property type="evidence" value="ECO:0007669"/>
    <property type="project" value="TreeGrafter"/>
</dbReference>
<sequence length="345" mass="35612">MEQNTPSKTGDEGPFSPQSGKSTGRGKTTSRGRRGSAGPLSSLPSNVQSDLPAPEDGGEEVAQTAPAKRRATRSSGAAAPSPAPTGSALPTLDEGDEGAGASAPPSGARRGRGAAARRAGGGGGGGGAPSGGGDSGMDIDGAPRGGGGSSYGTEDAGEQKFIWGSKFRTSDMQSRVRRFLATYYDPARDAAAAAAGVGRGQPTYAQLLREMVLDGRFGLNVDMADVYACDRLLYQVTVDYPTDMILLWDEEATAAAVEIAGELGDEAPPMEEAVQVRPFNLRADQTRAIRDLDPLHLDTLVAVKGMVTRTGGVIPDLRVADFRCDACHGEAAVRAGLGRRRTAQH</sequence>
<dbReference type="SUPFAM" id="SSF50249">
    <property type="entry name" value="Nucleic acid-binding proteins"/>
    <property type="match status" value="1"/>
</dbReference>
<evidence type="ECO:0000259" key="4">
    <source>
        <dbReference type="Pfam" id="PF14551"/>
    </source>
</evidence>
<dbReference type="Pfam" id="PF17207">
    <property type="entry name" value="MCM_OB"/>
    <property type="match status" value="1"/>
</dbReference>
<feature type="domain" description="MCM N-terminal" evidence="4">
    <location>
        <begin position="174"/>
        <end position="280"/>
    </location>
</feature>
<dbReference type="GO" id="GO:0003697">
    <property type="term" value="F:single-stranded DNA binding"/>
    <property type="evidence" value="ECO:0007669"/>
    <property type="project" value="TreeGrafter"/>
</dbReference>
<dbReference type="GO" id="GO:0006271">
    <property type="term" value="P:DNA strand elongation involved in DNA replication"/>
    <property type="evidence" value="ECO:0007669"/>
    <property type="project" value="TreeGrafter"/>
</dbReference>
<gene>
    <name evidence="6" type="ORF">Rsub_07180</name>
</gene>
<accession>A0A2V0P3C6</accession>
<dbReference type="InterPro" id="IPR031327">
    <property type="entry name" value="MCM"/>
</dbReference>
<dbReference type="Proteomes" id="UP000247498">
    <property type="component" value="Unassembled WGS sequence"/>
</dbReference>
<dbReference type="EMBL" id="BDRX01000051">
    <property type="protein sequence ID" value="GBF94366.1"/>
    <property type="molecule type" value="Genomic_DNA"/>
</dbReference>
<dbReference type="PANTHER" id="PTHR11630">
    <property type="entry name" value="DNA REPLICATION LICENSING FACTOR MCM FAMILY MEMBER"/>
    <property type="match status" value="1"/>
</dbReference>
<evidence type="ECO:0000259" key="5">
    <source>
        <dbReference type="Pfam" id="PF17207"/>
    </source>
</evidence>
<feature type="compositionally biased region" description="Low complexity" evidence="3">
    <location>
        <begin position="73"/>
        <end position="88"/>
    </location>
</feature>
<dbReference type="GO" id="GO:0005524">
    <property type="term" value="F:ATP binding"/>
    <property type="evidence" value="ECO:0007669"/>
    <property type="project" value="InterPro"/>
</dbReference>
<dbReference type="Gene3D" id="3.30.1640.10">
    <property type="entry name" value="mini-chromosome maintenance (MCM) complex, chain A, domain 1"/>
    <property type="match status" value="1"/>
</dbReference>
<feature type="region of interest" description="Disordered" evidence="3">
    <location>
        <begin position="1"/>
        <end position="155"/>
    </location>
</feature>
<evidence type="ECO:0000313" key="7">
    <source>
        <dbReference type="Proteomes" id="UP000247498"/>
    </source>
</evidence>
<evidence type="ECO:0000256" key="3">
    <source>
        <dbReference type="SAM" id="MobiDB-lite"/>
    </source>
</evidence>
<organism evidence="6 7">
    <name type="scientific">Raphidocelis subcapitata</name>
    <dbReference type="NCBI Taxonomy" id="307507"/>
    <lineage>
        <taxon>Eukaryota</taxon>
        <taxon>Viridiplantae</taxon>
        <taxon>Chlorophyta</taxon>
        <taxon>core chlorophytes</taxon>
        <taxon>Chlorophyceae</taxon>
        <taxon>CS clade</taxon>
        <taxon>Sphaeropleales</taxon>
        <taxon>Selenastraceae</taxon>
        <taxon>Raphidocelis</taxon>
    </lineage>
</organism>
<dbReference type="OrthoDB" id="3252172at2759"/>
<feature type="compositionally biased region" description="Low complexity" evidence="3">
    <location>
        <begin position="99"/>
        <end position="118"/>
    </location>
</feature>
<dbReference type="GO" id="GO:0005634">
    <property type="term" value="C:nucleus"/>
    <property type="evidence" value="ECO:0007669"/>
    <property type="project" value="TreeGrafter"/>
</dbReference>
<dbReference type="InParanoid" id="A0A2V0P3C6"/>
<feature type="compositionally biased region" description="Gly residues" evidence="3">
    <location>
        <begin position="119"/>
        <end position="135"/>
    </location>
</feature>
<dbReference type="InterPro" id="IPR012340">
    <property type="entry name" value="NA-bd_OB-fold"/>
</dbReference>
<dbReference type="GO" id="GO:0017116">
    <property type="term" value="F:single-stranded DNA helicase activity"/>
    <property type="evidence" value="ECO:0007669"/>
    <property type="project" value="TreeGrafter"/>
</dbReference>
<comment type="similarity">
    <text evidence="1">Belongs to the MCM family.</text>
</comment>
<comment type="caution">
    <text evidence="6">The sequence shown here is derived from an EMBL/GenBank/DDBJ whole genome shotgun (WGS) entry which is preliminary data.</text>
</comment>
<keyword evidence="7" id="KW-1185">Reference proteome</keyword>
<name>A0A2V0P3C6_9CHLO</name>
<dbReference type="AlphaFoldDB" id="A0A2V0P3C6"/>
<keyword evidence="2" id="KW-0235">DNA replication</keyword>
<reference evidence="6 7" key="1">
    <citation type="journal article" date="2018" name="Sci. Rep.">
        <title>Raphidocelis subcapitata (=Pseudokirchneriella subcapitata) provides an insight into genome evolution and environmental adaptations in the Sphaeropleales.</title>
        <authorList>
            <person name="Suzuki S."/>
            <person name="Yamaguchi H."/>
            <person name="Nakajima N."/>
            <person name="Kawachi M."/>
        </authorList>
    </citation>
    <scope>NUCLEOTIDE SEQUENCE [LARGE SCALE GENOMIC DNA]</scope>
    <source>
        <strain evidence="6 7">NIES-35</strain>
    </source>
</reference>
<dbReference type="PANTHER" id="PTHR11630:SF66">
    <property type="entry name" value="DNA REPLICATION LICENSING FACTOR MCM4"/>
    <property type="match status" value="1"/>
</dbReference>
<evidence type="ECO:0000256" key="1">
    <source>
        <dbReference type="ARBA" id="ARBA00008010"/>
    </source>
</evidence>
<evidence type="ECO:0000313" key="6">
    <source>
        <dbReference type="EMBL" id="GBF94366.1"/>
    </source>
</evidence>
<dbReference type="GO" id="GO:0000727">
    <property type="term" value="P:double-strand break repair via break-induced replication"/>
    <property type="evidence" value="ECO:0007669"/>
    <property type="project" value="TreeGrafter"/>
</dbReference>
<dbReference type="InterPro" id="IPR027925">
    <property type="entry name" value="MCM_N"/>
</dbReference>
<protein>
    <submittedName>
        <fullName evidence="6">Uncharacterized protein</fullName>
    </submittedName>
</protein>
<dbReference type="Pfam" id="PF14551">
    <property type="entry name" value="MCM_N"/>
    <property type="match status" value="1"/>
</dbReference>
<feature type="domain" description="MCM OB" evidence="5">
    <location>
        <begin position="289"/>
        <end position="332"/>
    </location>
</feature>
<dbReference type="GO" id="GO:0042555">
    <property type="term" value="C:MCM complex"/>
    <property type="evidence" value="ECO:0007669"/>
    <property type="project" value="TreeGrafter"/>
</dbReference>
<evidence type="ECO:0000256" key="2">
    <source>
        <dbReference type="ARBA" id="ARBA00022705"/>
    </source>
</evidence>
<dbReference type="InterPro" id="IPR033762">
    <property type="entry name" value="MCM_OB"/>
</dbReference>